<dbReference type="EMBL" id="PDJE01000001">
    <property type="protein sequence ID" value="PFG30455.1"/>
    <property type="molecule type" value="Genomic_DNA"/>
</dbReference>
<keyword evidence="3" id="KW-0808">Transferase</keyword>
<feature type="region of interest" description="Disordered" evidence="1">
    <location>
        <begin position="1"/>
        <end position="39"/>
    </location>
</feature>
<reference evidence="3 4" key="1">
    <citation type="submission" date="2017-10" db="EMBL/GenBank/DDBJ databases">
        <title>Sequencing the genomes of 1000 actinobacteria strains.</title>
        <authorList>
            <person name="Klenk H.-P."/>
        </authorList>
    </citation>
    <scope>NUCLEOTIDE SEQUENCE [LARGE SCALE GENOMIC DNA]</scope>
    <source>
        <strain evidence="3 4">DSM 21798</strain>
    </source>
</reference>
<dbReference type="InterPro" id="IPR007345">
    <property type="entry name" value="Polysacch_pyruvyl_Trfase"/>
</dbReference>
<sequence>MIRNRSVNAGPPAHPRAATARSAASRARPSKPGALSSTSAERRTRIALFGDFGIGNMGNDASGAAMIELVRAVAPDCEITAISPAPDRATVSLGIPALPIRSSHQSAARHFFSKVRNKLLDLANLVSIVSHFDTVIVPGTGLLERVAGRLPGGDQTWLLLLSIACQMKRVPLAWFALGGSDALPAMQRLTAVAASRFPHYRSYRDQATASSIGARARTDRVVPDVVFSSSFDVLSSPDSTGVVGLSVINYEPEDPQARERYLEVLADVAQEISASGRRVRFLLGDRADAGPTEWVCGHAMSSSSGDLDPALPFGAFADMVAAVAECDVVIASRYHVIVASALAATPIVALAHAHKDVALMEQLGLTETVLHAETITSQKVLELVERCSASRSEIRHRLVERTNAFRATALREFSQSGITSIQGRVST</sequence>
<keyword evidence="4" id="KW-1185">Reference proteome</keyword>
<comment type="caution">
    <text evidence="3">The sequence shown here is derived from an EMBL/GenBank/DDBJ whole genome shotgun (WGS) entry which is preliminary data.</text>
</comment>
<protein>
    <submittedName>
        <fullName evidence="3">Polysaccharide pyruvyl transferase WcaK-like protein</fullName>
    </submittedName>
</protein>
<evidence type="ECO:0000259" key="2">
    <source>
        <dbReference type="Pfam" id="PF04230"/>
    </source>
</evidence>
<dbReference type="AlphaFoldDB" id="A0A2A9DWE4"/>
<organism evidence="3 4">
    <name type="scientific">Paramicrobacterium agarici</name>
    <dbReference type="NCBI Taxonomy" id="630514"/>
    <lineage>
        <taxon>Bacteria</taxon>
        <taxon>Bacillati</taxon>
        <taxon>Actinomycetota</taxon>
        <taxon>Actinomycetes</taxon>
        <taxon>Micrococcales</taxon>
        <taxon>Microbacteriaceae</taxon>
        <taxon>Paramicrobacterium</taxon>
    </lineage>
</organism>
<dbReference type="PANTHER" id="PTHR36836:SF1">
    <property type="entry name" value="COLANIC ACID BIOSYNTHESIS PROTEIN WCAK"/>
    <property type="match status" value="1"/>
</dbReference>
<gene>
    <name evidence="3" type="ORF">ATJ78_1384</name>
</gene>
<dbReference type="PANTHER" id="PTHR36836">
    <property type="entry name" value="COLANIC ACID BIOSYNTHESIS PROTEIN WCAK"/>
    <property type="match status" value="1"/>
</dbReference>
<evidence type="ECO:0000313" key="4">
    <source>
        <dbReference type="Proteomes" id="UP000221369"/>
    </source>
</evidence>
<dbReference type="Proteomes" id="UP000221369">
    <property type="component" value="Unassembled WGS sequence"/>
</dbReference>
<evidence type="ECO:0000313" key="3">
    <source>
        <dbReference type="EMBL" id="PFG30455.1"/>
    </source>
</evidence>
<feature type="compositionally biased region" description="Low complexity" evidence="1">
    <location>
        <begin position="9"/>
        <end position="34"/>
    </location>
</feature>
<dbReference type="Pfam" id="PF04230">
    <property type="entry name" value="PS_pyruv_trans"/>
    <property type="match status" value="1"/>
</dbReference>
<evidence type="ECO:0000256" key="1">
    <source>
        <dbReference type="SAM" id="MobiDB-lite"/>
    </source>
</evidence>
<feature type="domain" description="Polysaccharide pyruvyl transferase" evidence="2">
    <location>
        <begin position="56"/>
        <end position="353"/>
    </location>
</feature>
<accession>A0A2A9DWE4</accession>
<name>A0A2A9DWE4_9MICO</name>
<dbReference type="GO" id="GO:0016740">
    <property type="term" value="F:transferase activity"/>
    <property type="evidence" value="ECO:0007669"/>
    <property type="project" value="UniProtKB-KW"/>
</dbReference>
<proteinExistence type="predicted"/>